<organism evidence="1 2">
    <name type="scientific">Clostridium neonatale</name>
    <dbReference type="NCBI Taxonomy" id="137838"/>
    <lineage>
        <taxon>Bacteria</taxon>
        <taxon>Bacillati</taxon>
        <taxon>Bacillota</taxon>
        <taxon>Clostridia</taxon>
        <taxon>Eubacteriales</taxon>
        <taxon>Clostridiaceae</taxon>
        <taxon>Clostridium</taxon>
    </lineage>
</organism>
<proteinExistence type="predicted"/>
<name>A0AA86JIX6_9CLOT</name>
<sequence length="70" mass="8157">MAIEEALVEVRKIVEDGVNIEGLAKILEILKCPFPIEVLEEMELYTEYLPKNTEDNYNKEKNIYTFCGIF</sequence>
<accession>A0AA86JIX6</accession>
<dbReference type="AlphaFoldDB" id="A0AA86JIX6"/>
<dbReference type="EMBL" id="CAKJVE010000004">
    <property type="protein sequence ID" value="CAG9704186.1"/>
    <property type="molecule type" value="Genomic_DNA"/>
</dbReference>
<gene>
    <name evidence="1" type="ORF">CNEO_41085</name>
</gene>
<comment type="caution">
    <text evidence="1">The sequence shown here is derived from an EMBL/GenBank/DDBJ whole genome shotgun (WGS) entry which is preliminary data.</text>
</comment>
<evidence type="ECO:0000313" key="1">
    <source>
        <dbReference type="EMBL" id="CAG9704186.1"/>
    </source>
</evidence>
<protein>
    <submittedName>
        <fullName evidence="1">Uncharacterized protein</fullName>
    </submittedName>
</protein>
<dbReference type="Proteomes" id="UP000789738">
    <property type="component" value="Unassembled WGS sequence"/>
</dbReference>
<reference evidence="1" key="1">
    <citation type="submission" date="2021-10" db="EMBL/GenBank/DDBJ databases">
        <authorList>
            <person name="Mesa V."/>
        </authorList>
    </citation>
    <scope>NUCLEOTIDE SEQUENCE</scope>
    <source>
        <strain evidence="1">CC3_PB</strain>
    </source>
</reference>
<evidence type="ECO:0000313" key="2">
    <source>
        <dbReference type="Proteomes" id="UP000789738"/>
    </source>
</evidence>